<gene>
    <name evidence="1" type="ORF">S06H3_22325</name>
</gene>
<feature type="non-terminal residue" evidence="1">
    <location>
        <position position="1"/>
    </location>
</feature>
<dbReference type="AlphaFoldDB" id="X1N4L0"/>
<comment type="caution">
    <text evidence="1">The sequence shown here is derived from an EMBL/GenBank/DDBJ whole genome shotgun (WGS) entry which is preliminary data.</text>
</comment>
<evidence type="ECO:0000313" key="1">
    <source>
        <dbReference type="EMBL" id="GAI13544.1"/>
    </source>
</evidence>
<name>X1N4L0_9ZZZZ</name>
<proteinExistence type="predicted"/>
<protein>
    <submittedName>
        <fullName evidence="1">Uncharacterized protein</fullName>
    </submittedName>
</protein>
<accession>X1N4L0</accession>
<sequence length="91" mass="10189">RIQGLIRLRVELERTAGELAVSQGKQGKPGQREVLLVSDLLPLPWYPAKQTHPWVAGILGTKEEKPGVTTWLLENARVRYLEAKSLLTFAT</sequence>
<organism evidence="1">
    <name type="scientific">marine sediment metagenome</name>
    <dbReference type="NCBI Taxonomy" id="412755"/>
    <lineage>
        <taxon>unclassified sequences</taxon>
        <taxon>metagenomes</taxon>
        <taxon>ecological metagenomes</taxon>
    </lineage>
</organism>
<reference evidence="1" key="1">
    <citation type="journal article" date="2014" name="Front. Microbiol.">
        <title>High frequency of phylogenetically diverse reductive dehalogenase-homologous genes in deep subseafloor sedimentary metagenomes.</title>
        <authorList>
            <person name="Kawai M."/>
            <person name="Futagami T."/>
            <person name="Toyoda A."/>
            <person name="Takaki Y."/>
            <person name="Nishi S."/>
            <person name="Hori S."/>
            <person name="Arai W."/>
            <person name="Tsubouchi T."/>
            <person name="Morono Y."/>
            <person name="Uchiyama I."/>
            <person name="Ito T."/>
            <person name="Fujiyama A."/>
            <person name="Inagaki F."/>
            <person name="Takami H."/>
        </authorList>
    </citation>
    <scope>NUCLEOTIDE SEQUENCE</scope>
    <source>
        <strain evidence="1">Expedition CK06-06</strain>
    </source>
</reference>
<dbReference type="EMBL" id="BARV01011906">
    <property type="protein sequence ID" value="GAI13544.1"/>
    <property type="molecule type" value="Genomic_DNA"/>
</dbReference>